<keyword evidence="1" id="KW-1133">Transmembrane helix</keyword>
<dbReference type="PANTHER" id="PTHR40076">
    <property type="entry name" value="MEMBRANE PROTEIN-RELATED"/>
    <property type="match status" value="1"/>
</dbReference>
<sequence>MNSKQIKQQSLQSLKGNWGIGALFTFIYFLISSVPTVVVEMVLIPYPEWEETLSYAVINLAIAIILLPFAITFMLAYLTMVRDSKLRIGELFTGFKYFSFFRAIGISILQSIYIFFWTLLLIIPGIIKGMAYSQAVYILRDHPELSVNQAITESRKMMHGHKWRYFVLNLSFIGWAILGIFTLGIGYLWLSSYFLTAHAHFYEDLKTSQAKEKQAIV</sequence>
<proteinExistence type="predicted"/>
<dbReference type="RefSeq" id="WP_066192578.1">
    <property type="nucleotide sequence ID" value="NZ_JAFDQP010000020.1"/>
</dbReference>
<dbReference type="Pfam" id="PF06161">
    <property type="entry name" value="DUF975"/>
    <property type="match status" value="1"/>
</dbReference>
<evidence type="ECO:0000313" key="3">
    <source>
        <dbReference type="Proteomes" id="UP000233343"/>
    </source>
</evidence>
<reference evidence="2 3" key="1">
    <citation type="journal article" date="2010" name="Int. J. Syst. Evol. Microbiol.">
        <title>Bacillus horneckiae sp. nov., isolated from a spacecraft-assembly clean room.</title>
        <authorList>
            <person name="Vaishampayan P."/>
            <person name="Probst A."/>
            <person name="Krishnamurthi S."/>
            <person name="Ghosh S."/>
            <person name="Osman S."/>
            <person name="McDowall A."/>
            <person name="Ruckmani A."/>
            <person name="Mayilraj S."/>
            <person name="Venkateswaran K."/>
        </authorList>
    </citation>
    <scope>NUCLEOTIDE SEQUENCE [LARGE SCALE GENOMIC DNA]</scope>
    <source>
        <strain evidence="3">1PO1SC</strain>
    </source>
</reference>
<feature type="transmembrane region" description="Helical" evidence="1">
    <location>
        <begin position="56"/>
        <end position="80"/>
    </location>
</feature>
<protein>
    <submittedName>
        <fullName evidence="2">DUF975 domain-containing protein</fullName>
    </submittedName>
</protein>
<dbReference type="AlphaFoldDB" id="A0A2N0ZJ97"/>
<evidence type="ECO:0000256" key="1">
    <source>
        <dbReference type="SAM" id="Phobius"/>
    </source>
</evidence>
<dbReference type="PANTHER" id="PTHR40076:SF1">
    <property type="entry name" value="MEMBRANE PROTEIN"/>
    <property type="match status" value="1"/>
</dbReference>
<feature type="transmembrane region" description="Helical" evidence="1">
    <location>
        <begin position="20"/>
        <end position="44"/>
    </location>
</feature>
<comment type="caution">
    <text evidence="2">The sequence shown here is derived from an EMBL/GenBank/DDBJ whole genome shotgun (WGS) entry which is preliminary data.</text>
</comment>
<feature type="transmembrane region" description="Helical" evidence="1">
    <location>
        <begin position="165"/>
        <end position="190"/>
    </location>
</feature>
<organism evidence="2 3">
    <name type="scientific">Cytobacillus horneckiae</name>
    <dbReference type="NCBI Taxonomy" id="549687"/>
    <lineage>
        <taxon>Bacteria</taxon>
        <taxon>Bacillati</taxon>
        <taxon>Bacillota</taxon>
        <taxon>Bacilli</taxon>
        <taxon>Bacillales</taxon>
        <taxon>Bacillaceae</taxon>
        <taxon>Cytobacillus</taxon>
    </lineage>
</organism>
<dbReference type="Proteomes" id="UP000233343">
    <property type="component" value="Unassembled WGS sequence"/>
</dbReference>
<dbReference type="EMBL" id="PISD01000013">
    <property type="protein sequence ID" value="PKG29573.1"/>
    <property type="molecule type" value="Genomic_DNA"/>
</dbReference>
<keyword evidence="1" id="KW-0812">Transmembrane</keyword>
<accession>A0A2N0ZJ97</accession>
<keyword evidence="1" id="KW-0472">Membrane</keyword>
<evidence type="ECO:0000313" key="2">
    <source>
        <dbReference type="EMBL" id="PKG29573.1"/>
    </source>
</evidence>
<dbReference type="InterPro" id="IPR010380">
    <property type="entry name" value="DUF975"/>
</dbReference>
<keyword evidence="3" id="KW-1185">Reference proteome</keyword>
<feature type="transmembrane region" description="Helical" evidence="1">
    <location>
        <begin position="100"/>
        <end position="123"/>
    </location>
</feature>
<name>A0A2N0ZJ97_9BACI</name>
<gene>
    <name evidence="2" type="ORF">CWS20_06780</name>
</gene>